<evidence type="ECO:0000313" key="2">
    <source>
        <dbReference type="Proteomes" id="UP000887013"/>
    </source>
</evidence>
<dbReference type="AlphaFoldDB" id="A0A8X6N9G9"/>
<keyword evidence="2" id="KW-1185">Reference proteome</keyword>
<organism evidence="1 2">
    <name type="scientific">Nephila pilipes</name>
    <name type="common">Giant wood spider</name>
    <name type="synonym">Nephila maculata</name>
    <dbReference type="NCBI Taxonomy" id="299642"/>
    <lineage>
        <taxon>Eukaryota</taxon>
        <taxon>Metazoa</taxon>
        <taxon>Ecdysozoa</taxon>
        <taxon>Arthropoda</taxon>
        <taxon>Chelicerata</taxon>
        <taxon>Arachnida</taxon>
        <taxon>Araneae</taxon>
        <taxon>Araneomorphae</taxon>
        <taxon>Entelegynae</taxon>
        <taxon>Araneoidea</taxon>
        <taxon>Nephilidae</taxon>
        <taxon>Nephila</taxon>
    </lineage>
</organism>
<evidence type="ECO:0000313" key="1">
    <source>
        <dbReference type="EMBL" id="GFT01381.1"/>
    </source>
</evidence>
<name>A0A8X6N9G9_NEPPI</name>
<protein>
    <submittedName>
        <fullName evidence="1">Uncharacterized protein</fullName>
    </submittedName>
</protein>
<accession>A0A8X6N9G9</accession>
<dbReference type="Proteomes" id="UP000887013">
    <property type="component" value="Unassembled WGS sequence"/>
</dbReference>
<sequence>MVKMRFNTPFDSESFQKHSSDKSLLLWWSTCVKKFKTDCNRKKYIIETCSPSAFFHPLQQPVCVLSAAKKREENVFSIRDLILTFLLTIRTSKVKKADDPGRLESRWLLGMTSDGQPLRHVPDLHLFAGASIFGHPPISIATKGNSRFWSFSFAVTEITSLRYPWGALIDSEGGEGIILEFEDKKENLSPGQNYVFFIQGGRTEMNLTICGRIRKGLKS</sequence>
<comment type="caution">
    <text evidence="1">The sequence shown here is derived from an EMBL/GenBank/DDBJ whole genome shotgun (WGS) entry which is preliminary data.</text>
</comment>
<reference evidence="1" key="1">
    <citation type="submission" date="2020-08" db="EMBL/GenBank/DDBJ databases">
        <title>Multicomponent nature underlies the extraordinary mechanical properties of spider dragline silk.</title>
        <authorList>
            <person name="Kono N."/>
            <person name="Nakamura H."/>
            <person name="Mori M."/>
            <person name="Yoshida Y."/>
            <person name="Ohtoshi R."/>
            <person name="Malay A.D."/>
            <person name="Moran D.A.P."/>
            <person name="Tomita M."/>
            <person name="Numata K."/>
            <person name="Arakawa K."/>
        </authorList>
    </citation>
    <scope>NUCLEOTIDE SEQUENCE</scope>
</reference>
<gene>
    <name evidence="1" type="ORF">NPIL_32691</name>
</gene>
<proteinExistence type="predicted"/>
<dbReference type="EMBL" id="BMAW01055543">
    <property type="protein sequence ID" value="GFT01381.1"/>
    <property type="molecule type" value="Genomic_DNA"/>
</dbReference>